<comment type="caution">
    <text evidence="8">The sequence shown here is derived from an EMBL/GenBank/DDBJ whole genome shotgun (WGS) entry which is preliminary data.</text>
</comment>
<dbReference type="Pfam" id="PF00069">
    <property type="entry name" value="Pkinase"/>
    <property type="match status" value="1"/>
</dbReference>
<dbReference type="SUPFAM" id="SSF56112">
    <property type="entry name" value="Protein kinase-like (PK-like)"/>
    <property type="match status" value="1"/>
</dbReference>
<evidence type="ECO:0000256" key="2">
    <source>
        <dbReference type="ARBA" id="ARBA00022527"/>
    </source>
</evidence>
<dbReference type="GO" id="GO:0007165">
    <property type="term" value="P:signal transduction"/>
    <property type="evidence" value="ECO:0007669"/>
    <property type="project" value="TreeGrafter"/>
</dbReference>
<dbReference type="AlphaFoldDB" id="A0AAD5QKA6"/>
<dbReference type="GO" id="GO:0051301">
    <property type="term" value="P:cell division"/>
    <property type="evidence" value="ECO:0007669"/>
    <property type="project" value="UniProtKB-KW"/>
</dbReference>
<keyword evidence="8" id="KW-0132">Cell division</keyword>
<dbReference type="GO" id="GO:0030332">
    <property type="term" value="F:cyclin binding"/>
    <property type="evidence" value="ECO:0007669"/>
    <property type="project" value="TreeGrafter"/>
</dbReference>
<evidence type="ECO:0000259" key="7">
    <source>
        <dbReference type="PROSITE" id="PS50011"/>
    </source>
</evidence>
<dbReference type="GO" id="GO:0010389">
    <property type="term" value="P:regulation of G2/M transition of mitotic cell cycle"/>
    <property type="evidence" value="ECO:0007669"/>
    <property type="project" value="TreeGrafter"/>
</dbReference>
<dbReference type="GO" id="GO:0004693">
    <property type="term" value="F:cyclin-dependent protein serine/threonine kinase activity"/>
    <property type="evidence" value="ECO:0007669"/>
    <property type="project" value="UniProtKB-EC"/>
</dbReference>
<keyword evidence="9" id="KW-1185">Reference proteome</keyword>
<dbReference type="GO" id="GO:0000082">
    <property type="term" value="P:G1/S transition of mitotic cell cycle"/>
    <property type="evidence" value="ECO:0007669"/>
    <property type="project" value="TreeGrafter"/>
</dbReference>
<evidence type="ECO:0000256" key="3">
    <source>
        <dbReference type="ARBA" id="ARBA00022679"/>
    </source>
</evidence>
<accession>A0AAD5QKA6</accession>
<dbReference type="EMBL" id="JAHQIW010002361">
    <property type="protein sequence ID" value="KAJ1355138.1"/>
    <property type="molecule type" value="Genomic_DNA"/>
</dbReference>
<evidence type="ECO:0000256" key="6">
    <source>
        <dbReference type="ARBA" id="ARBA00022840"/>
    </source>
</evidence>
<evidence type="ECO:0000313" key="9">
    <source>
        <dbReference type="Proteomes" id="UP001196413"/>
    </source>
</evidence>
<evidence type="ECO:0000313" key="8">
    <source>
        <dbReference type="EMBL" id="KAJ1355138.1"/>
    </source>
</evidence>
<dbReference type="EC" id="2.7.11.22" evidence="1"/>
<feature type="domain" description="Protein kinase" evidence="7">
    <location>
        <begin position="1"/>
        <end position="168"/>
    </location>
</feature>
<reference evidence="8" key="1">
    <citation type="submission" date="2021-06" db="EMBL/GenBank/DDBJ databases">
        <title>Parelaphostrongylus tenuis whole genome reference sequence.</title>
        <authorList>
            <person name="Garwood T.J."/>
            <person name="Larsen P.A."/>
            <person name="Fountain-Jones N.M."/>
            <person name="Garbe J.R."/>
            <person name="Macchietto M.G."/>
            <person name="Kania S.A."/>
            <person name="Gerhold R.W."/>
            <person name="Richards J.E."/>
            <person name="Wolf T.M."/>
        </authorList>
    </citation>
    <scope>NUCLEOTIDE SEQUENCE</scope>
    <source>
        <strain evidence="8">MNPRO001-30</strain>
        <tissue evidence="8">Meninges</tissue>
    </source>
</reference>
<evidence type="ECO:0000256" key="1">
    <source>
        <dbReference type="ARBA" id="ARBA00012425"/>
    </source>
</evidence>
<keyword evidence="6" id="KW-0067">ATP-binding</keyword>
<keyword evidence="2" id="KW-0723">Serine/threonine-protein kinase</keyword>
<dbReference type="GO" id="GO:0005524">
    <property type="term" value="F:ATP binding"/>
    <property type="evidence" value="ECO:0007669"/>
    <property type="project" value="UniProtKB-KW"/>
</dbReference>
<dbReference type="InterPro" id="IPR011009">
    <property type="entry name" value="Kinase-like_dom_sf"/>
</dbReference>
<keyword evidence="3" id="KW-0808">Transferase</keyword>
<dbReference type="InterPro" id="IPR050108">
    <property type="entry name" value="CDK"/>
</dbReference>
<dbReference type="GO" id="GO:0005634">
    <property type="term" value="C:nucleus"/>
    <property type="evidence" value="ECO:0007669"/>
    <property type="project" value="TreeGrafter"/>
</dbReference>
<keyword evidence="5 8" id="KW-0418">Kinase</keyword>
<dbReference type="PANTHER" id="PTHR24056">
    <property type="entry name" value="CELL DIVISION PROTEIN KINASE"/>
    <property type="match status" value="1"/>
</dbReference>
<dbReference type="Proteomes" id="UP001196413">
    <property type="component" value="Unassembled WGS sequence"/>
</dbReference>
<dbReference type="GO" id="GO:0000307">
    <property type="term" value="C:cyclin-dependent protein kinase holoenzyme complex"/>
    <property type="evidence" value="ECO:0007669"/>
    <property type="project" value="TreeGrafter"/>
</dbReference>
<gene>
    <name evidence="8" type="primary">CDK1_1</name>
    <name evidence="8" type="ORF">KIN20_012419</name>
</gene>
<name>A0AAD5QKA6_PARTN</name>
<dbReference type="GO" id="GO:0005737">
    <property type="term" value="C:cytoplasm"/>
    <property type="evidence" value="ECO:0007669"/>
    <property type="project" value="TreeGrafter"/>
</dbReference>
<sequence>MAAYYSCAPGDSLKNMSSRTIFYYAGSLEIHTESIFWNVREAKVITLWYRSPAIKLGTKRYRRAVDVWAVECVLVDIALKQSLLKGDCELDQLFEITILFGTPTEKDGPSAKEQPYFSERFSNWVGEELAESLNPFCDAQSVDLVQLMLKYDPSLRLSMRHTLNRSFSDNIDTDAVTAIDSRGERLALQNRTRMENHVDPLQMPPFRYFCLNTVQLYTVELDFYNDFDAFS</sequence>
<dbReference type="GO" id="GO:0010468">
    <property type="term" value="P:regulation of gene expression"/>
    <property type="evidence" value="ECO:0007669"/>
    <property type="project" value="TreeGrafter"/>
</dbReference>
<evidence type="ECO:0000256" key="5">
    <source>
        <dbReference type="ARBA" id="ARBA00022777"/>
    </source>
</evidence>
<dbReference type="Gene3D" id="1.10.510.10">
    <property type="entry name" value="Transferase(Phosphotransferase) domain 1"/>
    <property type="match status" value="1"/>
</dbReference>
<evidence type="ECO:0000256" key="4">
    <source>
        <dbReference type="ARBA" id="ARBA00022741"/>
    </source>
</evidence>
<organism evidence="8 9">
    <name type="scientific">Parelaphostrongylus tenuis</name>
    <name type="common">Meningeal worm</name>
    <dbReference type="NCBI Taxonomy" id="148309"/>
    <lineage>
        <taxon>Eukaryota</taxon>
        <taxon>Metazoa</taxon>
        <taxon>Ecdysozoa</taxon>
        <taxon>Nematoda</taxon>
        <taxon>Chromadorea</taxon>
        <taxon>Rhabditida</taxon>
        <taxon>Rhabditina</taxon>
        <taxon>Rhabditomorpha</taxon>
        <taxon>Strongyloidea</taxon>
        <taxon>Metastrongylidae</taxon>
        <taxon>Parelaphostrongylus</taxon>
    </lineage>
</organism>
<dbReference type="PROSITE" id="PS50011">
    <property type="entry name" value="PROTEIN_KINASE_DOM"/>
    <property type="match status" value="1"/>
</dbReference>
<dbReference type="InterPro" id="IPR000719">
    <property type="entry name" value="Prot_kinase_dom"/>
</dbReference>
<keyword evidence="4" id="KW-0547">Nucleotide-binding</keyword>
<protein>
    <recommendedName>
        <fullName evidence="1">cyclin-dependent kinase</fullName>
        <ecNumber evidence="1">2.7.11.22</ecNumber>
    </recommendedName>
</protein>
<keyword evidence="8" id="KW-0131">Cell cycle</keyword>
<dbReference type="PANTHER" id="PTHR24056:SF254">
    <property type="entry name" value="CYCLIN-DEPENDENT KINASE 2"/>
    <property type="match status" value="1"/>
</dbReference>
<proteinExistence type="predicted"/>